<dbReference type="Proteomes" id="UP000630887">
    <property type="component" value="Unassembled WGS sequence"/>
</dbReference>
<evidence type="ECO:0000313" key="2">
    <source>
        <dbReference type="Proteomes" id="UP000630887"/>
    </source>
</evidence>
<comment type="caution">
    <text evidence="1">The sequence shown here is derived from an EMBL/GenBank/DDBJ whole genome shotgun (WGS) entry which is preliminary data.</text>
</comment>
<reference evidence="1 2" key="1">
    <citation type="submission" date="2021-01" db="EMBL/GenBank/DDBJ databases">
        <title>Whole genome shotgun sequence of Catellatospora coxensis NBRC 107359.</title>
        <authorList>
            <person name="Komaki H."/>
            <person name="Tamura T."/>
        </authorList>
    </citation>
    <scope>NUCLEOTIDE SEQUENCE [LARGE SCALE GENOMIC DNA]</scope>
    <source>
        <strain evidence="1 2">NBRC 107359</strain>
    </source>
</reference>
<sequence>MSGDAAVEVVWEPSAEDLTEGRVPLWWTVGPAGELGVLFVDRGKLRQSPYVKGWVGWTPESVCDGLLVTRHADGSMQRQAIGAIPTGTSHIAFLPDARLVLVEGRVPRGEPGSWPPNAMVLSAEGEQQVAFCIGDDIDVAVTDRGGSIWTAYGDEGIYGGHPQSAAGLAGWGDRGQVVWAPGGRLPEWPLAGFAAATERDQVWLAWYSSSREGHTFLTRIVPLTGEVTSWRSPVRSPDGLAVRGDRAILTRRHHNKRSTEVFRAELVDDAWTVTDRREVAVPGRVVMRCGQGRDGFLWLRTGDVWLRIEA</sequence>
<keyword evidence="2" id="KW-1185">Reference proteome</keyword>
<protein>
    <submittedName>
        <fullName evidence="1">Uncharacterized protein</fullName>
    </submittedName>
</protein>
<dbReference type="AlphaFoldDB" id="A0A8J3L387"/>
<evidence type="ECO:0000313" key="1">
    <source>
        <dbReference type="EMBL" id="GIG10978.1"/>
    </source>
</evidence>
<gene>
    <name evidence="1" type="ORF">Cco03nite_76780</name>
</gene>
<accession>A0A8J3L387</accession>
<dbReference type="EMBL" id="BONI01000108">
    <property type="protein sequence ID" value="GIG10978.1"/>
    <property type="molecule type" value="Genomic_DNA"/>
</dbReference>
<organism evidence="1 2">
    <name type="scientific">Catellatospora coxensis</name>
    <dbReference type="NCBI Taxonomy" id="310354"/>
    <lineage>
        <taxon>Bacteria</taxon>
        <taxon>Bacillati</taxon>
        <taxon>Actinomycetota</taxon>
        <taxon>Actinomycetes</taxon>
        <taxon>Micromonosporales</taxon>
        <taxon>Micromonosporaceae</taxon>
        <taxon>Catellatospora</taxon>
    </lineage>
</organism>
<proteinExistence type="predicted"/>
<name>A0A8J3L387_9ACTN</name>